<feature type="domain" description="Disease resistance R13L4/SHOC-2-like LRR" evidence="8">
    <location>
        <begin position="1447"/>
        <end position="1723"/>
    </location>
</feature>
<reference evidence="9 10" key="1">
    <citation type="journal article" date="2013" name="Genome Biol.">
        <title>The genome sequence of the most widely cultivated cacao type and its use to identify candidate genes regulating pod color.</title>
        <authorList>
            <person name="Motamayor J.C."/>
            <person name="Mockaitis K."/>
            <person name="Schmutz J."/>
            <person name="Haiminen N."/>
            <person name="Iii D.L."/>
            <person name="Cornejo O."/>
            <person name="Findley S.D."/>
            <person name="Zheng P."/>
            <person name="Utro F."/>
            <person name="Royaert S."/>
            <person name="Saski C."/>
            <person name="Jenkins J."/>
            <person name="Podicheti R."/>
            <person name="Zhao M."/>
            <person name="Scheffler B.E."/>
            <person name="Stack J.C."/>
            <person name="Feltus F.A."/>
            <person name="Mustiga G.M."/>
            <person name="Amores F."/>
            <person name="Phillips W."/>
            <person name="Marelli J.P."/>
            <person name="May G.D."/>
            <person name="Shapiro H."/>
            <person name="Ma J."/>
            <person name="Bustamante C.D."/>
            <person name="Schnell R.J."/>
            <person name="Main D."/>
            <person name="Gilbert D."/>
            <person name="Parida L."/>
            <person name="Kuhn D.N."/>
        </authorList>
    </citation>
    <scope>NUCLEOTIDE SEQUENCE [LARGE SCALE GENOMIC DNA]</scope>
    <source>
        <strain evidence="10">cv. Matina 1-6</strain>
    </source>
</reference>
<keyword evidence="10" id="KW-1185">Reference proteome</keyword>
<proteinExistence type="predicted"/>
<feature type="domain" description="NB-ARC" evidence="5">
    <location>
        <begin position="161"/>
        <end position="337"/>
    </location>
</feature>
<dbReference type="InterPro" id="IPR032675">
    <property type="entry name" value="LRR_dom_sf"/>
</dbReference>
<gene>
    <name evidence="9" type="ORF">TCM_042677</name>
</gene>
<dbReference type="Gramene" id="EOY18000">
    <property type="protein sequence ID" value="EOY18000"/>
    <property type="gene ID" value="TCM_042677"/>
</dbReference>
<keyword evidence="1" id="KW-0677">Repeat</keyword>
<dbReference type="Gene3D" id="3.80.10.10">
    <property type="entry name" value="Ribonuclease Inhibitor"/>
    <property type="match status" value="3"/>
</dbReference>
<evidence type="ECO:0000256" key="1">
    <source>
        <dbReference type="ARBA" id="ARBA00022737"/>
    </source>
</evidence>
<evidence type="ECO:0000256" key="2">
    <source>
        <dbReference type="ARBA" id="ARBA00022741"/>
    </source>
</evidence>
<dbReference type="SUPFAM" id="SSF52540">
    <property type="entry name" value="P-loop containing nucleoside triphosphate hydrolases"/>
    <property type="match status" value="2"/>
</dbReference>
<evidence type="ECO:0000259" key="5">
    <source>
        <dbReference type="Pfam" id="PF00931"/>
    </source>
</evidence>
<dbReference type="InterPro" id="IPR042197">
    <property type="entry name" value="Apaf_helical"/>
</dbReference>
<dbReference type="Gene3D" id="3.40.50.300">
    <property type="entry name" value="P-loop containing nucleotide triphosphate hydrolases"/>
    <property type="match status" value="2"/>
</dbReference>
<dbReference type="GO" id="GO:0043531">
    <property type="term" value="F:ADP binding"/>
    <property type="evidence" value="ECO:0007669"/>
    <property type="project" value="InterPro"/>
</dbReference>
<dbReference type="GO" id="GO:0006952">
    <property type="term" value="P:defense response"/>
    <property type="evidence" value="ECO:0007669"/>
    <property type="project" value="UniProtKB-KW"/>
</dbReference>
<dbReference type="InterPro" id="IPR058922">
    <property type="entry name" value="WHD_DRP"/>
</dbReference>
<feature type="domain" description="Disease resistance N-terminal" evidence="6">
    <location>
        <begin position="917"/>
        <end position="988"/>
    </location>
</feature>
<sequence length="1759" mass="202950">MADAIVSLAIERISDLLIHEAVFLRGVREEVEGLKAELERMKSSLEDADSRQEQTKLNRTLVRQIRDLAYKAEDVIDDFVLQVAHEGGFDGIMKRFTKPFHLHKIGKKVKAIQTELESISKKLPAYNQISGGEGSRSISEMQQRLRRTYTHVEEEDVVSLEDTTKEVLAQLMTEEDRLHVVVSIVGMGGIGKTTVAKKVYKHDDVKRHFECCAWAFISQQCMPREVLHDLLLKLLSPSKEERELIDKLKEHELVKRLYDVLKEKRYLVVLDDIWRSEDWDNFKPAFPRGRKGSKILFTTRHKELALHADPCSSPIEVQFLTDDESWKLFKMKAFPGKKTEFHACPEELEMLGREMVKKCGGLPLAIAVLGGLLATKKSPAQWEMVHSDINAHLNKFQQEDHRYGGVNGILALSYNELPFHLKPCFLYLGHYPEDWEISKRELIRLWIAEGFISPSWKSGEMLMEDVAEQFLEQLINRCLVQVGKRDHTGTRVKTCHVHDLLRDLCVEKAQEEKFLKVFQPSLNESDGNSLHVTLTVSMARRIAIHPSKRYVSLKGKHPNLRTLLVFQNEELIRLHISIPNNFKFLRVLNIARNDMPFNWYVSSEIGNLHHLRYLKLRSAATIILPRSIGKLKNLHTLYLLNDVPRIPDVLFKLRRLRHIVVGDLYNYVPLLLRGALKNIETLKYIESKTLIENNAVLDLTNIRSLGIRFQRIKDVKPILKALIKSQRLGSLNMRLEDSITYPDLEPLSHCHHLSKLFLRGKLREDPHLSHHILKFLPTNIVKLTLWDCEMKQDPMAVLGKLSHLRTLLLAGFSYRGTKMVCTANEFLQLDFLDIWNLFELEEWQIEEGAMPRLRGLSLAWVSNLRSLPEGLRYITALQEMKLYEMKRSLVERIQVIDGREGEDFSNVRHIPSIQIDYLLIHEAFFFDDVRQEVESLKAELERMKSFLKDVDRKQGQDDRLRTRVREIRDLAYDAEDVIDSYILKVANLGGFHRIIKRFSTLHTHKIGKQVKAIQTKLGDISKTLPAYGISGEGEGSNFSVEMQRRLRRSYPHVEEDDVVSLEVSTRDVMDQLMKKEDRLRVVSLVGMGGIGKTTLAKRVYNHNDVKRHFDCCAWVFISQQCMPREVFHGVLIKVLSPSREEREVIDRLKEHELVEMLYDILKEKQYLVILDDIWRCEDWDSLKPAFPKGNEGSKLLFTTRNKEVALLADPHSPPIELPLLTDDASWNLFKRKAFLENKMESHVCSKEFEMLGKEMLKRCGGLPLAIVVLGGLLATKKSWNEWEMVQKNINAYLNKVQQQDYGGVNGILALSYNELSFYLKPCFLYLGHYPEDSEISKKELIRLWIAEGFISPSPEGGEMLEDVAEEYLEELTNRCLVQVGRRDHTGVGVKTCRVHDLLRDLCMSKAREENFFGIVQPPMSGNKNHYLRLTVAALSKARRIVVHPSKRYLGFQSDEVVLPRSIGKLKNLHTLFILAKFPVKIPNVLSKLGRLRHLILIRWYGLKRFHKIKGFCQVNTLENIETMKYIRVEDLTKNNALLKLTNIRSLGIQFTRSEDVEAILRSTSFGLDSLRSLHMELVRSTPFPELEQLSQCHHLSKLLLRGRIPEDPESSHHVLKFLPTNICKLTLCYSHINEDPMPVLEKLPHLRILCLESLSYTGTAMSCSANGFPQLDSLDIYRSNLAEWQIEEGAMPCLRSLNLTDVAGLKMVPEGLRYITTLQQMKLEGMNRSLIERIQVMDGRKGEDFYKVQHVLSIQIIRS</sequence>
<dbReference type="InterPro" id="IPR002182">
    <property type="entry name" value="NB-ARC"/>
</dbReference>
<dbReference type="InterPro" id="IPR038005">
    <property type="entry name" value="RX-like_CC"/>
</dbReference>
<dbReference type="InterPro" id="IPR044974">
    <property type="entry name" value="Disease_R_plants"/>
</dbReference>
<evidence type="ECO:0000256" key="3">
    <source>
        <dbReference type="ARBA" id="ARBA00022821"/>
    </source>
</evidence>
<dbReference type="InterPro" id="IPR027417">
    <property type="entry name" value="P-loop_NTPase"/>
</dbReference>
<dbReference type="SUPFAM" id="SSF52058">
    <property type="entry name" value="L domain-like"/>
    <property type="match status" value="2"/>
</dbReference>
<feature type="domain" description="Disease resistance protein winged helix" evidence="7">
    <location>
        <begin position="1329"/>
        <end position="1402"/>
    </location>
</feature>
<feature type="domain" description="Disease resistance N-terminal" evidence="6">
    <location>
        <begin position="5"/>
        <end position="87"/>
    </location>
</feature>
<dbReference type="InterPro" id="IPR036388">
    <property type="entry name" value="WH-like_DNA-bd_sf"/>
</dbReference>
<dbReference type="eggNOG" id="KOG4658">
    <property type="taxonomic scope" value="Eukaryota"/>
</dbReference>
<dbReference type="OMA" id="KLYNHPF"/>
<evidence type="ECO:0000256" key="4">
    <source>
        <dbReference type="SAM" id="Coils"/>
    </source>
</evidence>
<dbReference type="PANTHER" id="PTHR23155">
    <property type="entry name" value="DISEASE RESISTANCE PROTEIN RP"/>
    <property type="match status" value="1"/>
</dbReference>
<feature type="domain" description="Disease resistance protein winged helix" evidence="7">
    <location>
        <begin position="431"/>
        <end position="505"/>
    </location>
</feature>
<name>A0A061FKZ8_THECC</name>
<dbReference type="FunFam" id="1.10.8.430:FF:000003">
    <property type="entry name" value="Probable disease resistance protein At5g66910"/>
    <property type="match status" value="2"/>
</dbReference>
<feature type="coiled-coil region" evidence="4">
    <location>
        <begin position="24"/>
        <end position="58"/>
    </location>
</feature>
<dbReference type="Gene3D" id="1.10.10.10">
    <property type="entry name" value="Winged helix-like DNA-binding domain superfamily/Winged helix DNA-binding domain"/>
    <property type="match status" value="2"/>
</dbReference>
<organism evidence="9 10">
    <name type="scientific">Theobroma cacao</name>
    <name type="common">Cacao</name>
    <name type="synonym">Cocoa</name>
    <dbReference type="NCBI Taxonomy" id="3641"/>
    <lineage>
        <taxon>Eukaryota</taxon>
        <taxon>Viridiplantae</taxon>
        <taxon>Streptophyta</taxon>
        <taxon>Embryophyta</taxon>
        <taxon>Tracheophyta</taxon>
        <taxon>Spermatophyta</taxon>
        <taxon>Magnoliopsida</taxon>
        <taxon>eudicotyledons</taxon>
        <taxon>Gunneridae</taxon>
        <taxon>Pentapetalae</taxon>
        <taxon>rosids</taxon>
        <taxon>malvids</taxon>
        <taxon>Malvales</taxon>
        <taxon>Malvaceae</taxon>
        <taxon>Byttnerioideae</taxon>
        <taxon>Theobroma</taxon>
    </lineage>
</organism>
<dbReference type="FunFam" id="1.10.10.10:FF:000322">
    <property type="entry name" value="Probable disease resistance protein At1g63360"/>
    <property type="match status" value="2"/>
</dbReference>
<dbReference type="Pfam" id="PF23559">
    <property type="entry name" value="WHD_DRP"/>
    <property type="match status" value="2"/>
</dbReference>
<dbReference type="Pfam" id="PF23598">
    <property type="entry name" value="LRR_14"/>
    <property type="match status" value="2"/>
</dbReference>
<dbReference type="PRINTS" id="PR00364">
    <property type="entry name" value="DISEASERSIST"/>
</dbReference>
<keyword evidence="2" id="KW-0547">Nucleotide-binding</keyword>
<evidence type="ECO:0000259" key="8">
    <source>
        <dbReference type="Pfam" id="PF23598"/>
    </source>
</evidence>
<keyword evidence="3" id="KW-0611">Plant defense</keyword>
<evidence type="ECO:0000259" key="6">
    <source>
        <dbReference type="Pfam" id="PF18052"/>
    </source>
</evidence>
<keyword evidence="4" id="KW-0175">Coiled coil</keyword>
<dbReference type="Gene3D" id="1.10.8.430">
    <property type="entry name" value="Helical domain of apoptotic protease-activating factors"/>
    <property type="match status" value="2"/>
</dbReference>
<dbReference type="FunFam" id="3.40.50.300:FF:001091">
    <property type="entry name" value="Probable disease resistance protein At1g61300"/>
    <property type="match status" value="2"/>
</dbReference>
<dbReference type="CDD" id="cd14798">
    <property type="entry name" value="RX-CC_like"/>
    <property type="match status" value="2"/>
</dbReference>
<feature type="domain" description="Disease resistance R13L4/SHOC-2-like LRR" evidence="8">
    <location>
        <begin position="560"/>
        <end position="882"/>
    </location>
</feature>
<dbReference type="GO" id="GO:0051707">
    <property type="term" value="P:response to other organism"/>
    <property type="evidence" value="ECO:0007669"/>
    <property type="project" value="UniProtKB-ARBA"/>
</dbReference>
<dbReference type="EMBL" id="CM001888">
    <property type="protein sequence ID" value="EOY18000.1"/>
    <property type="molecule type" value="Genomic_DNA"/>
</dbReference>
<dbReference type="HOGENOM" id="CLU_000837_21_3_1"/>
<evidence type="ECO:0000313" key="10">
    <source>
        <dbReference type="Proteomes" id="UP000026915"/>
    </source>
</evidence>
<protein>
    <submittedName>
        <fullName evidence="9">Disease resistance protein RPP8</fullName>
    </submittedName>
</protein>
<accession>A0A061FKZ8</accession>
<feature type="coiled-coil region" evidence="4">
    <location>
        <begin position="926"/>
        <end position="953"/>
    </location>
</feature>
<dbReference type="InterPro" id="IPR041118">
    <property type="entry name" value="Rx_N"/>
</dbReference>
<dbReference type="InterPro" id="IPR055414">
    <property type="entry name" value="LRR_R13L4/SHOC2-like"/>
</dbReference>
<dbReference type="Proteomes" id="UP000026915">
    <property type="component" value="Chromosome 10"/>
</dbReference>
<dbReference type="Pfam" id="PF18052">
    <property type="entry name" value="Rx_N"/>
    <property type="match status" value="2"/>
</dbReference>
<dbReference type="Gene3D" id="1.20.5.4130">
    <property type="match status" value="2"/>
</dbReference>
<dbReference type="InParanoid" id="A0A061FKZ8"/>
<dbReference type="PANTHER" id="PTHR23155:SF1193">
    <property type="entry name" value="DISEASE RESISTANCE PROTEIN RPP13-RELATED"/>
    <property type="match status" value="1"/>
</dbReference>
<dbReference type="Pfam" id="PF00931">
    <property type="entry name" value="NB-ARC"/>
    <property type="match status" value="2"/>
</dbReference>
<evidence type="ECO:0000259" key="7">
    <source>
        <dbReference type="Pfam" id="PF23559"/>
    </source>
</evidence>
<feature type="domain" description="NB-ARC" evidence="5">
    <location>
        <begin position="1064"/>
        <end position="1236"/>
    </location>
</feature>
<evidence type="ECO:0000313" key="9">
    <source>
        <dbReference type="EMBL" id="EOY18000.1"/>
    </source>
</evidence>